<dbReference type="InterPro" id="IPR035965">
    <property type="entry name" value="PAS-like_dom_sf"/>
</dbReference>
<dbReference type="Pfam" id="PF00990">
    <property type="entry name" value="GGDEF"/>
    <property type="match status" value="1"/>
</dbReference>
<comment type="caution">
    <text evidence="4">The sequence shown here is derived from an EMBL/GenBank/DDBJ whole genome shotgun (WGS) entry which is preliminary data.</text>
</comment>
<proteinExistence type="predicted"/>
<dbReference type="InterPro" id="IPR001633">
    <property type="entry name" value="EAL_dom"/>
</dbReference>
<evidence type="ECO:0000259" key="3">
    <source>
        <dbReference type="PROSITE" id="PS50887"/>
    </source>
</evidence>
<dbReference type="Gene3D" id="3.30.70.270">
    <property type="match status" value="1"/>
</dbReference>
<dbReference type="InterPro" id="IPR000700">
    <property type="entry name" value="PAS-assoc_C"/>
</dbReference>
<dbReference type="CDD" id="cd01949">
    <property type="entry name" value="GGDEF"/>
    <property type="match status" value="1"/>
</dbReference>
<dbReference type="NCBIfam" id="TIGR00229">
    <property type="entry name" value="sensory_box"/>
    <property type="match status" value="1"/>
</dbReference>
<dbReference type="InterPro" id="IPR043128">
    <property type="entry name" value="Rev_trsase/Diguanyl_cyclase"/>
</dbReference>
<dbReference type="InterPro" id="IPR029787">
    <property type="entry name" value="Nucleotide_cyclase"/>
</dbReference>
<dbReference type="InterPro" id="IPR000014">
    <property type="entry name" value="PAS"/>
</dbReference>
<evidence type="ECO:0000313" key="4">
    <source>
        <dbReference type="EMBL" id="ESE40296.1"/>
    </source>
</evidence>
<dbReference type="SMART" id="SM00267">
    <property type="entry name" value="GGDEF"/>
    <property type="match status" value="1"/>
</dbReference>
<dbReference type="InterPro" id="IPR052155">
    <property type="entry name" value="Biofilm_reg_signaling"/>
</dbReference>
<name>A0ABN0PJU6_9GAMM</name>
<protein>
    <submittedName>
        <fullName evidence="4">Diguanylate cyclase</fullName>
    </submittedName>
</protein>
<dbReference type="PANTHER" id="PTHR44757">
    <property type="entry name" value="DIGUANYLATE CYCLASE DGCP"/>
    <property type="match status" value="1"/>
</dbReference>
<dbReference type="SUPFAM" id="SSF55785">
    <property type="entry name" value="PYP-like sensor domain (PAS domain)"/>
    <property type="match status" value="1"/>
</dbReference>
<sequence length="757" mass="85038">MTKGFMDEGMQVTGCIDKITAHFQQSVSLECYNGILSMLLNGAPLAEILHALVLKIEDQRLGTHASVLLLSEDGKKLLTGAAPHLPDSYNQVIHGVEIGPEVGSCGTAAYTGERVIVEDIEHHPYWALYKSFALVHGLRACWSEPIKDTQGKVLGTFAMYYKEAKSPTSADLILIAEAARLASLAIERSRSLEFQRLAVKIFDRLPLALVITNASHSVLYANDAFTQMVYSQPSESIEFNPEQFFSPSEPHEIASLFKHLAEGKMWQGELIGQRNNGETFYLDLTVTVFRESHSSENGFAWLFSDVSERKKAAQLIKYQANNDSLTGLANRNALFRQIQELISTDSLTPGFSFMLMDLDNFKQVNDTYGHDKGDVLLVQMVELVKSCLNEQTVFARLGGDEFAILLPGIVTQRELSQLADKINKQVYRRYELSHDKGVYSSVSIGIARFPEDALDLEQLLNCADQAMYISKANGRNRYHFFTEQMQQDAERIANLHTLLKQALEQNAFELYFQPIVDATTGLIVRAEVLLRWQHEGKFIPPDEFIPIAENSGLIVNIGRSVRQAVMKTIIDMQARGLAISLAINVSTFEFWSHELQDEFCDSFADIIDELGVEDFPYELLTLEITESLLMKKHAHLIQVLNELRARGIKISLDDFGTGYSSLSYLANFPIDQIKIDKSFVDRLGEGERHIALIEAMVRLSHALDLSVTAEGIETQEQLKVMMENHIQEIQGYLFYKPMPKAAFFELLAKQAAISPRS</sequence>
<dbReference type="Pfam" id="PF00563">
    <property type="entry name" value="EAL"/>
    <property type="match status" value="1"/>
</dbReference>
<dbReference type="SMART" id="SM00052">
    <property type="entry name" value="EAL"/>
    <property type="match status" value="1"/>
</dbReference>
<dbReference type="Gene3D" id="3.20.20.450">
    <property type="entry name" value="EAL domain"/>
    <property type="match status" value="1"/>
</dbReference>
<feature type="domain" description="GGDEF" evidence="3">
    <location>
        <begin position="349"/>
        <end position="483"/>
    </location>
</feature>
<dbReference type="CDD" id="cd01948">
    <property type="entry name" value="EAL"/>
    <property type="match status" value="1"/>
</dbReference>
<dbReference type="Gene3D" id="3.30.450.20">
    <property type="entry name" value="PAS domain"/>
    <property type="match status" value="1"/>
</dbReference>
<dbReference type="EMBL" id="AXZL01000072">
    <property type="protein sequence ID" value="ESE40296.1"/>
    <property type="molecule type" value="Genomic_DNA"/>
</dbReference>
<dbReference type="PANTHER" id="PTHR44757:SF2">
    <property type="entry name" value="BIOFILM ARCHITECTURE MAINTENANCE PROTEIN MBAA"/>
    <property type="match status" value="1"/>
</dbReference>
<dbReference type="Pfam" id="PF13426">
    <property type="entry name" value="PAS_9"/>
    <property type="match status" value="1"/>
</dbReference>
<dbReference type="InterPro" id="IPR029016">
    <property type="entry name" value="GAF-like_dom_sf"/>
</dbReference>
<keyword evidence="5" id="KW-1185">Reference proteome</keyword>
<evidence type="ECO:0000259" key="1">
    <source>
        <dbReference type="PROSITE" id="PS50113"/>
    </source>
</evidence>
<dbReference type="PROSITE" id="PS50887">
    <property type="entry name" value="GGDEF"/>
    <property type="match status" value="1"/>
</dbReference>
<dbReference type="SUPFAM" id="SSF55781">
    <property type="entry name" value="GAF domain-like"/>
    <property type="match status" value="1"/>
</dbReference>
<dbReference type="InterPro" id="IPR003018">
    <property type="entry name" value="GAF"/>
</dbReference>
<evidence type="ECO:0000259" key="2">
    <source>
        <dbReference type="PROSITE" id="PS50883"/>
    </source>
</evidence>
<dbReference type="Pfam" id="PF13185">
    <property type="entry name" value="GAF_2"/>
    <property type="match status" value="1"/>
</dbReference>
<dbReference type="CDD" id="cd00130">
    <property type="entry name" value="PAS"/>
    <property type="match status" value="1"/>
</dbReference>
<dbReference type="InterPro" id="IPR000160">
    <property type="entry name" value="GGDEF_dom"/>
</dbReference>
<dbReference type="Proteomes" id="UP000017548">
    <property type="component" value="Unassembled WGS sequence"/>
</dbReference>
<dbReference type="PROSITE" id="PS50883">
    <property type="entry name" value="EAL"/>
    <property type="match status" value="1"/>
</dbReference>
<reference evidence="4 5" key="1">
    <citation type="journal article" date="2013" name="Genome Announc.">
        <title>Draft Genome Sequence of Shewanella decolorationis S12, a Dye-Degrading Bacterium Isolated from a Wastewater Treatment Plant.</title>
        <authorList>
            <person name="Xu M."/>
            <person name="Fang Y."/>
            <person name="Liu J."/>
            <person name="Chen X."/>
            <person name="Sun G."/>
            <person name="Guo J."/>
            <person name="Hua Z."/>
            <person name="Tu Q."/>
            <person name="Wu L."/>
            <person name="Zhou J."/>
            <person name="Liu X."/>
        </authorList>
    </citation>
    <scope>NUCLEOTIDE SEQUENCE [LARGE SCALE GENOMIC DNA]</scope>
    <source>
        <strain evidence="4 5">S12</strain>
    </source>
</reference>
<feature type="domain" description="PAC" evidence="1">
    <location>
        <begin position="264"/>
        <end position="318"/>
    </location>
</feature>
<dbReference type="PROSITE" id="PS50113">
    <property type="entry name" value="PAC"/>
    <property type="match status" value="1"/>
</dbReference>
<accession>A0ABN0PJU6</accession>
<dbReference type="Gene3D" id="3.30.450.40">
    <property type="match status" value="1"/>
</dbReference>
<dbReference type="SUPFAM" id="SSF55073">
    <property type="entry name" value="Nucleotide cyclase"/>
    <property type="match status" value="1"/>
</dbReference>
<feature type="domain" description="EAL" evidence="2">
    <location>
        <begin position="492"/>
        <end position="751"/>
    </location>
</feature>
<dbReference type="SMART" id="SM00065">
    <property type="entry name" value="GAF"/>
    <property type="match status" value="1"/>
</dbReference>
<evidence type="ECO:0000313" key="5">
    <source>
        <dbReference type="Proteomes" id="UP000017548"/>
    </source>
</evidence>
<gene>
    <name evidence="4" type="ORF">SHD_3048</name>
</gene>
<dbReference type="NCBIfam" id="TIGR00254">
    <property type="entry name" value="GGDEF"/>
    <property type="match status" value="1"/>
</dbReference>
<organism evidence="4 5">
    <name type="scientific">Shewanella decolorationis S12</name>
    <dbReference type="NCBI Taxonomy" id="1353536"/>
    <lineage>
        <taxon>Bacteria</taxon>
        <taxon>Pseudomonadati</taxon>
        <taxon>Pseudomonadota</taxon>
        <taxon>Gammaproteobacteria</taxon>
        <taxon>Alteromonadales</taxon>
        <taxon>Shewanellaceae</taxon>
        <taxon>Shewanella</taxon>
    </lineage>
</organism>
<dbReference type="InterPro" id="IPR035919">
    <property type="entry name" value="EAL_sf"/>
</dbReference>
<dbReference type="SUPFAM" id="SSF141868">
    <property type="entry name" value="EAL domain-like"/>
    <property type="match status" value="1"/>
</dbReference>